<sequence>MSTTSEPLTEENTNAFAHRIAGDSLVYECPNCEFGEVLLTELIESDDARCLECRTRYRLSVDVVEEPTPE</sequence>
<evidence type="ECO:0000313" key="2">
    <source>
        <dbReference type="Proteomes" id="UP000183894"/>
    </source>
</evidence>
<dbReference type="AlphaFoldDB" id="A0A1H7HCU4"/>
<evidence type="ECO:0008006" key="3">
    <source>
        <dbReference type="Google" id="ProtNLM"/>
    </source>
</evidence>
<gene>
    <name evidence="1" type="ORF">SAMN04488691_101522</name>
</gene>
<dbReference type="OrthoDB" id="280465at2157"/>
<organism evidence="1 2">
    <name type="scientific">Haloferax larsenii</name>
    <dbReference type="NCBI Taxonomy" id="302484"/>
    <lineage>
        <taxon>Archaea</taxon>
        <taxon>Methanobacteriati</taxon>
        <taxon>Methanobacteriota</taxon>
        <taxon>Stenosarchaea group</taxon>
        <taxon>Halobacteria</taxon>
        <taxon>Halobacteriales</taxon>
        <taxon>Haloferacaceae</taxon>
        <taxon>Haloferax</taxon>
    </lineage>
</organism>
<evidence type="ECO:0000313" key="1">
    <source>
        <dbReference type="EMBL" id="SEK46800.1"/>
    </source>
</evidence>
<proteinExistence type="predicted"/>
<protein>
    <recommendedName>
        <fullName evidence="3">Small CPxCG-related zinc finger protein</fullName>
    </recommendedName>
</protein>
<accession>A0A1H7HCU4</accession>
<dbReference type="RefSeq" id="WP_074791793.1">
    <property type="nucleotide sequence ID" value="NZ_FOAD01000001.1"/>
</dbReference>
<name>A0A1H7HCU4_HALLR</name>
<reference evidence="1 2" key="1">
    <citation type="submission" date="2016-10" db="EMBL/GenBank/DDBJ databases">
        <authorList>
            <person name="de Groot N.N."/>
        </authorList>
    </citation>
    <scope>NUCLEOTIDE SEQUENCE [LARGE SCALE GENOMIC DNA]</scope>
    <source>
        <strain evidence="1 2">CDM_5</strain>
    </source>
</reference>
<dbReference type="EMBL" id="FOAD01000001">
    <property type="protein sequence ID" value="SEK46800.1"/>
    <property type="molecule type" value="Genomic_DNA"/>
</dbReference>
<dbReference type="Proteomes" id="UP000183894">
    <property type="component" value="Unassembled WGS sequence"/>
</dbReference>